<name>A0A1M5GSI0_9HYPH</name>
<dbReference type="RefSeq" id="WP_073055194.1">
    <property type="nucleotide sequence ID" value="NZ_FQUP01000003.1"/>
</dbReference>
<dbReference type="EMBL" id="FQUP01000003">
    <property type="protein sequence ID" value="SHG06706.1"/>
    <property type="molecule type" value="Genomic_DNA"/>
</dbReference>
<feature type="domain" description="GGDEF" evidence="4">
    <location>
        <begin position="203"/>
        <end position="338"/>
    </location>
</feature>
<feature type="coiled-coil region" evidence="3">
    <location>
        <begin position="138"/>
        <end position="172"/>
    </location>
</feature>
<dbReference type="Gene3D" id="3.30.70.270">
    <property type="match status" value="1"/>
</dbReference>
<dbReference type="STRING" id="1122133.SAMN02745157_3509"/>
<dbReference type="InterPro" id="IPR050469">
    <property type="entry name" value="Diguanylate_Cyclase"/>
</dbReference>
<dbReference type="Pfam" id="PF00990">
    <property type="entry name" value="GGDEF"/>
    <property type="match status" value="1"/>
</dbReference>
<evidence type="ECO:0000256" key="3">
    <source>
        <dbReference type="SAM" id="Coils"/>
    </source>
</evidence>
<proteinExistence type="predicted"/>
<dbReference type="GO" id="GO:0005886">
    <property type="term" value="C:plasma membrane"/>
    <property type="evidence" value="ECO:0007669"/>
    <property type="project" value="TreeGrafter"/>
</dbReference>
<dbReference type="InterPro" id="IPR000160">
    <property type="entry name" value="GGDEF_dom"/>
</dbReference>
<sequence>MVARSFEDTALLAQRALALLKAYDLPAEPRYYALWYAYVAEREPLLNEAIDGIIRERGRLSLEEVSTLQRAFLDGRTESEAARCQPGEPDPILAAIATAALDGASDAALRLAVARDAIKDQDTRHSTEDLVNRLVTASRIIDQRKRRIEAELAEARSELDMLQTSLDHVRHESMRDQLTTLASRKHFDDALAAAIGEATTTATPLSLLFTDIDNFKSFNDRYGHQTGDHVLRLVALAAKQNIRGQDTACRYGGEEFAIILPRTPIAQATIIGEAIREAVMNREIRQRSTGERLSRVTISIGIASFRPGDTTQTMIERADSCLYGAKSGGRNLVVVEVDPLRRNSA</sequence>
<dbReference type="Proteomes" id="UP000184485">
    <property type="component" value="Unassembled WGS sequence"/>
</dbReference>
<dbReference type="AlphaFoldDB" id="A0A1M5GSI0"/>
<gene>
    <name evidence="5" type="ORF">SAMN02745157_3509</name>
</gene>
<keyword evidence="6" id="KW-1185">Reference proteome</keyword>
<dbReference type="InterPro" id="IPR043128">
    <property type="entry name" value="Rev_trsase/Diguanyl_cyclase"/>
</dbReference>
<reference evidence="5 6" key="1">
    <citation type="submission" date="2016-11" db="EMBL/GenBank/DDBJ databases">
        <authorList>
            <person name="Jaros S."/>
            <person name="Januszkiewicz K."/>
            <person name="Wedrychowicz H."/>
        </authorList>
    </citation>
    <scope>NUCLEOTIDE SEQUENCE [LARGE SCALE GENOMIC DNA]</scope>
    <source>
        <strain evidence="5 6">DSM 19436</strain>
    </source>
</reference>
<dbReference type="GO" id="GO:0052621">
    <property type="term" value="F:diguanylate cyclase activity"/>
    <property type="evidence" value="ECO:0007669"/>
    <property type="project" value="UniProtKB-EC"/>
</dbReference>
<dbReference type="GO" id="GO:1902201">
    <property type="term" value="P:negative regulation of bacterial-type flagellum-dependent cell motility"/>
    <property type="evidence" value="ECO:0007669"/>
    <property type="project" value="TreeGrafter"/>
</dbReference>
<evidence type="ECO:0000259" key="4">
    <source>
        <dbReference type="PROSITE" id="PS50887"/>
    </source>
</evidence>
<organism evidence="5 6">
    <name type="scientific">Kaistia soli DSM 19436</name>
    <dbReference type="NCBI Taxonomy" id="1122133"/>
    <lineage>
        <taxon>Bacteria</taxon>
        <taxon>Pseudomonadati</taxon>
        <taxon>Pseudomonadota</taxon>
        <taxon>Alphaproteobacteria</taxon>
        <taxon>Hyphomicrobiales</taxon>
        <taxon>Kaistiaceae</taxon>
        <taxon>Kaistia</taxon>
    </lineage>
</organism>
<dbReference type="CDD" id="cd01949">
    <property type="entry name" value="GGDEF"/>
    <property type="match status" value="1"/>
</dbReference>
<dbReference type="PROSITE" id="PS50887">
    <property type="entry name" value="GGDEF"/>
    <property type="match status" value="1"/>
</dbReference>
<dbReference type="PANTHER" id="PTHR45138">
    <property type="entry name" value="REGULATORY COMPONENTS OF SENSORY TRANSDUCTION SYSTEM"/>
    <property type="match status" value="1"/>
</dbReference>
<dbReference type="SMART" id="SM00267">
    <property type="entry name" value="GGDEF"/>
    <property type="match status" value="1"/>
</dbReference>
<evidence type="ECO:0000313" key="5">
    <source>
        <dbReference type="EMBL" id="SHG06706.1"/>
    </source>
</evidence>
<dbReference type="PANTHER" id="PTHR45138:SF9">
    <property type="entry name" value="DIGUANYLATE CYCLASE DGCM-RELATED"/>
    <property type="match status" value="1"/>
</dbReference>
<protein>
    <recommendedName>
        <fullName evidence="1">diguanylate cyclase</fullName>
        <ecNumber evidence="1">2.7.7.65</ecNumber>
    </recommendedName>
</protein>
<dbReference type="SUPFAM" id="SSF55073">
    <property type="entry name" value="Nucleotide cyclase"/>
    <property type="match status" value="1"/>
</dbReference>
<evidence type="ECO:0000256" key="2">
    <source>
        <dbReference type="ARBA" id="ARBA00034247"/>
    </source>
</evidence>
<evidence type="ECO:0000313" key="6">
    <source>
        <dbReference type="Proteomes" id="UP000184485"/>
    </source>
</evidence>
<dbReference type="NCBIfam" id="TIGR00254">
    <property type="entry name" value="GGDEF"/>
    <property type="match status" value="1"/>
</dbReference>
<evidence type="ECO:0000256" key="1">
    <source>
        <dbReference type="ARBA" id="ARBA00012528"/>
    </source>
</evidence>
<keyword evidence="3" id="KW-0175">Coiled coil</keyword>
<dbReference type="InterPro" id="IPR029787">
    <property type="entry name" value="Nucleotide_cyclase"/>
</dbReference>
<accession>A0A1M5GSI0</accession>
<comment type="catalytic activity">
    <reaction evidence="2">
        <text>2 GTP = 3',3'-c-di-GMP + 2 diphosphate</text>
        <dbReference type="Rhea" id="RHEA:24898"/>
        <dbReference type="ChEBI" id="CHEBI:33019"/>
        <dbReference type="ChEBI" id="CHEBI:37565"/>
        <dbReference type="ChEBI" id="CHEBI:58805"/>
        <dbReference type="EC" id="2.7.7.65"/>
    </reaction>
</comment>
<dbReference type="GO" id="GO:0043709">
    <property type="term" value="P:cell adhesion involved in single-species biofilm formation"/>
    <property type="evidence" value="ECO:0007669"/>
    <property type="project" value="TreeGrafter"/>
</dbReference>
<dbReference type="OrthoDB" id="9812260at2"/>
<dbReference type="EC" id="2.7.7.65" evidence="1"/>
<dbReference type="FunFam" id="3.30.70.270:FF:000001">
    <property type="entry name" value="Diguanylate cyclase domain protein"/>
    <property type="match status" value="1"/>
</dbReference>